<proteinExistence type="predicted"/>
<comment type="caution">
    <text evidence="2">The sequence shown here is derived from an EMBL/GenBank/DDBJ whole genome shotgun (WGS) entry which is preliminary data.</text>
</comment>
<feature type="compositionally biased region" description="Basic and acidic residues" evidence="1">
    <location>
        <begin position="1"/>
        <end position="13"/>
    </location>
</feature>
<protein>
    <submittedName>
        <fullName evidence="2">Uncharacterized protein</fullName>
    </submittedName>
</protein>
<evidence type="ECO:0000313" key="3">
    <source>
        <dbReference type="Proteomes" id="UP001159363"/>
    </source>
</evidence>
<gene>
    <name evidence="2" type="ORF">PR048_030975</name>
</gene>
<organism evidence="2 3">
    <name type="scientific">Dryococelus australis</name>
    <dbReference type="NCBI Taxonomy" id="614101"/>
    <lineage>
        <taxon>Eukaryota</taxon>
        <taxon>Metazoa</taxon>
        <taxon>Ecdysozoa</taxon>
        <taxon>Arthropoda</taxon>
        <taxon>Hexapoda</taxon>
        <taxon>Insecta</taxon>
        <taxon>Pterygota</taxon>
        <taxon>Neoptera</taxon>
        <taxon>Polyneoptera</taxon>
        <taxon>Phasmatodea</taxon>
        <taxon>Verophasmatodea</taxon>
        <taxon>Anareolatae</taxon>
        <taxon>Phasmatidae</taxon>
        <taxon>Eurycanthinae</taxon>
        <taxon>Dryococelus</taxon>
    </lineage>
</organism>
<keyword evidence="3" id="KW-1185">Reference proteome</keyword>
<sequence>MERRRKREIPEKTRRPKPSPGTIPTCENPGTGLHNDDVSAARLDVTTMMRQKNSLGFLTQACRDVSGADIVTVICKDKDPNMKTSKRPCQYENKQFSCKRVTMFDMVKSRSQLYQTPNKAVHQQHLCHFTSVGEPKRKLPCTAMAHYRFDPDREPAMPILKSGKVIPDAMPEIYTVHNISKQKEHYVQSLLCKQFGEDLPDKEDLHGYKGILDLRGERTEKHNVPDDERLCSCVGEDKPHRLYKARTSEMQVQEQQHGMSCVVTLAGYVPSECGRV</sequence>
<accession>A0ABQ9G828</accession>
<name>A0ABQ9G828_9NEOP</name>
<dbReference type="EMBL" id="JARBHB010000015">
    <property type="protein sequence ID" value="KAJ8867181.1"/>
    <property type="molecule type" value="Genomic_DNA"/>
</dbReference>
<evidence type="ECO:0000313" key="2">
    <source>
        <dbReference type="EMBL" id="KAJ8867181.1"/>
    </source>
</evidence>
<dbReference type="Proteomes" id="UP001159363">
    <property type="component" value="Chromosome 14"/>
</dbReference>
<reference evidence="2 3" key="1">
    <citation type="submission" date="2023-02" db="EMBL/GenBank/DDBJ databases">
        <title>LHISI_Scaffold_Assembly.</title>
        <authorList>
            <person name="Stuart O.P."/>
            <person name="Cleave R."/>
            <person name="Magrath M.J.L."/>
            <person name="Mikheyev A.S."/>
        </authorList>
    </citation>
    <scope>NUCLEOTIDE SEQUENCE [LARGE SCALE GENOMIC DNA]</scope>
    <source>
        <strain evidence="2">Daus_M_001</strain>
        <tissue evidence="2">Leg muscle</tissue>
    </source>
</reference>
<feature type="region of interest" description="Disordered" evidence="1">
    <location>
        <begin position="1"/>
        <end position="35"/>
    </location>
</feature>
<evidence type="ECO:0000256" key="1">
    <source>
        <dbReference type="SAM" id="MobiDB-lite"/>
    </source>
</evidence>